<dbReference type="GO" id="GO:0048471">
    <property type="term" value="C:perinuclear region of cytoplasm"/>
    <property type="evidence" value="ECO:0007669"/>
    <property type="project" value="EnsemblFungi"/>
</dbReference>
<evidence type="ECO:0000313" key="11">
    <source>
        <dbReference type="Proteomes" id="UP000001997"/>
    </source>
</evidence>
<dbReference type="InterPro" id="IPR002939">
    <property type="entry name" value="DnaJ_C"/>
</dbReference>
<dbReference type="Proteomes" id="UP000001997">
    <property type="component" value="Unassembled WGS sequence"/>
</dbReference>
<dbReference type="Pfam" id="PF01556">
    <property type="entry name" value="DnaJ_C"/>
    <property type="match status" value="1"/>
</dbReference>
<dbReference type="PRINTS" id="PR00625">
    <property type="entry name" value="JDOMAIN"/>
</dbReference>
<dbReference type="FunFam" id="1.10.287.110:FF:000048">
    <property type="entry name" value="DnaJ family protein"/>
    <property type="match status" value="1"/>
</dbReference>
<dbReference type="SUPFAM" id="SSF57938">
    <property type="entry name" value="DnaJ/Hsp40 cysteine-rich domain"/>
    <property type="match status" value="1"/>
</dbReference>
<evidence type="ECO:0000256" key="5">
    <source>
        <dbReference type="ARBA" id="ARBA00023186"/>
    </source>
</evidence>
<dbReference type="InterPro" id="IPR044713">
    <property type="entry name" value="DNJA1/2-like"/>
</dbReference>
<dbReference type="Pfam" id="PF00684">
    <property type="entry name" value="DnaJ_CXXCXGXG"/>
    <property type="match status" value="1"/>
</dbReference>
<evidence type="ECO:0008006" key="12">
    <source>
        <dbReference type="Google" id="ProtNLM"/>
    </source>
</evidence>
<dbReference type="CDD" id="cd06257">
    <property type="entry name" value="DnaJ"/>
    <property type="match status" value="1"/>
</dbReference>
<dbReference type="VEuPathDB" id="FungiDB:PGUG_00334"/>
<evidence type="ECO:0000256" key="7">
    <source>
        <dbReference type="SAM" id="MobiDB-lite"/>
    </source>
</evidence>
<dbReference type="GO" id="GO:0140455">
    <property type="term" value="P:cytoplasm protein quality control"/>
    <property type="evidence" value="ECO:0007669"/>
    <property type="project" value="EnsemblFungi"/>
</dbReference>
<dbReference type="GO" id="GO:0006511">
    <property type="term" value="P:ubiquitin-dependent protein catabolic process"/>
    <property type="evidence" value="ECO:0007669"/>
    <property type="project" value="EnsemblFungi"/>
</dbReference>
<feature type="compositionally biased region" description="Basic and acidic residues" evidence="7">
    <location>
        <begin position="375"/>
        <end position="389"/>
    </location>
</feature>
<dbReference type="SMART" id="SM00271">
    <property type="entry name" value="DnaJ"/>
    <property type="match status" value="1"/>
</dbReference>
<dbReference type="GO" id="GO:0036503">
    <property type="term" value="P:ERAD pathway"/>
    <property type="evidence" value="ECO:0007669"/>
    <property type="project" value="EnsemblFungi"/>
</dbReference>
<dbReference type="FunCoup" id="A5DAM9">
    <property type="interactions" value="1223"/>
</dbReference>
<dbReference type="InterPro" id="IPR036410">
    <property type="entry name" value="HSP_DnaJ_Cys-rich_dom_sf"/>
</dbReference>
<feature type="domain" description="CR-type" evidence="9">
    <location>
        <begin position="130"/>
        <end position="213"/>
    </location>
</feature>
<dbReference type="EMBL" id="CH408155">
    <property type="protein sequence ID" value="EDK36236.2"/>
    <property type="molecule type" value="Genomic_DNA"/>
</dbReference>
<dbReference type="InParanoid" id="A5DAM9"/>
<dbReference type="FunFam" id="2.10.230.10:FF:000001">
    <property type="entry name" value="DnaJ subfamily A member 2"/>
    <property type="match status" value="1"/>
</dbReference>
<dbReference type="InterPro" id="IPR008971">
    <property type="entry name" value="HSP40/DnaJ_pept-bd"/>
</dbReference>
<keyword evidence="11" id="KW-1185">Reference proteome</keyword>
<evidence type="ECO:0000259" key="8">
    <source>
        <dbReference type="PROSITE" id="PS50076"/>
    </source>
</evidence>
<keyword evidence="1 6" id="KW-0479">Metal-binding</keyword>
<keyword evidence="2" id="KW-0677">Repeat</keyword>
<dbReference type="KEGG" id="pgu:PGUG_00334"/>
<dbReference type="GO" id="GO:0008270">
    <property type="term" value="F:zinc ion binding"/>
    <property type="evidence" value="ECO:0007669"/>
    <property type="project" value="UniProtKB-KW"/>
</dbReference>
<dbReference type="GO" id="GO:0001671">
    <property type="term" value="F:ATPase activator activity"/>
    <property type="evidence" value="ECO:0007669"/>
    <property type="project" value="EnsemblFungi"/>
</dbReference>
<dbReference type="InterPro" id="IPR001305">
    <property type="entry name" value="HSP_DnaJ_Cys-rich_dom"/>
</dbReference>
<keyword evidence="5" id="KW-0143">Chaperone</keyword>
<dbReference type="GeneID" id="5129000"/>
<dbReference type="PROSITE" id="PS00636">
    <property type="entry name" value="DNAJ_1"/>
    <property type="match status" value="1"/>
</dbReference>
<evidence type="ECO:0000256" key="1">
    <source>
        <dbReference type="ARBA" id="ARBA00022723"/>
    </source>
</evidence>
<dbReference type="GO" id="GO:0005524">
    <property type="term" value="F:ATP binding"/>
    <property type="evidence" value="ECO:0007669"/>
    <property type="project" value="InterPro"/>
</dbReference>
<dbReference type="GO" id="GO:0006626">
    <property type="term" value="P:protein targeting to mitochondrion"/>
    <property type="evidence" value="ECO:0007669"/>
    <property type="project" value="EnsemblFungi"/>
</dbReference>
<dbReference type="Pfam" id="PF00226">
    <property type="entry name" value="DnaJ"/>
    <property type="match status" value="1"/>
</dbReference>
<dbReference type="PROSITE" id="PS50076">
    <property type="entry name" value="DNAJ_2"/>
    <property type="match status" value="1"/>
</dbReference>
<feature type="domain" description="J" evidence="8">
    <location>
        <begin position="6"/>
        <end position="70"/>
    </location>
</feature>
<evidence type="ECO:0000256" key="3">
    <source>
        <dbReference type="ARBA" id="ARBA00022771"/>
    </source>
</evidence>
<feature type="region of interest" description="Disordered" evidence="7">
    <location>
        <begin position="372"/>
        <end position="408"/>
    </location>
</feature>
<dbReference type="RefSeq" id="XP_001486957.2">
    <property type="nucleotide sequence ID" value="XM_001486907.1"/>
</dbReference>
<dbReference type="GO" id="GO:0140602">
    <property type="term" value="C:nucleolar peripheral inclusion body"/>
    <property type="evidence" value="ECO:0007669"/>
    <property type="project" value="EnsemblFungi"/>
</dbReference>
<protein>
    <recommendedName>
        <fullName evidence="12">Mitochondrial protein import protein MAS5</fullName>
    </recommendedName>
</protein>
<dbReference type="InterPro" id="IPR018253">
    <property type="entry name" value="DnaJ_domain_CS"/>
</dbReference>
<dbReference type="SUPFAM" id="SSF46565">
    <property type="entry name" value="Chaperone J-domain"/>
    <property type="match status" value="1"/>
</dbReference>
<organism evidence="10 11">
    <name type="scientific">Meyerozyma guilliermondii (strain ATCC 6260 / CBS 566 / DSM 6381 / JCM 1539 / NBRC 10279 / NRRL Y-324)</name>
    <name type="common">Yeast</name>
    <name type="synonym">Candida guilliermondii</name>
    <dbReference type="NCBI Taxonomy" id="294746"/>
    <lineage>
        <taxon>Eukaryota</taxon>
        <taxon>Fungi</taxon>
        <taxon>Dikarya</taxon>
        <taxon>Ascomycota</taxon>
        <taxon>Saccharomycotina</taxon>
        <taxon>Pichiomycetes</taxon>
        <taxon>Debaryomycetaceae</taxon>
        <taxon>Meyerozyma</taxon>
    </lineage>
</organism>
<dbReference type="GO" id="GO:0006458">
    <property type="term" value="P:'de novo' protein folding"/>
    <property type="evidence" value="ECO:0007669"/>
    <property type="project" value="EnsemblFungi"/>
</dbReference>
<dbReference type="CDD" id="cd10747">
    <property type="entry name" value="DnaJ_C"/>
    <property type="match status" value="1"/>
</dbReference>
<evidence type="ECO:0000256" key="4">
    <source>
        <dbReference type="ARBA" id="ARBA00022833"/>
    </source>
</evidence>
<dbReference type="GO" id="GO:0051082">
    <property type="term" value="F:unfolded protein binding"/>
    <property type="evidence" value="ECO:0007669"/>
    <property type="project" value="EnsemblFungi"/>
</dbReference>
<evidence type="ECO:0000256" key="6">
    <source>
        <dbReference type="PROSITE-ProRule" id="PRU00546"/>
    </source>
</evidence>
<dbReference type="InterPro" id="IPR036869">
    <property type="entry name" value="J_dom_sf"/>
</dbReference>
<dbReference type="eggNOG" id="KOG0712">
    <property type="taxonomic scope" value="Eukaryota"/>
</dbReference>
<dbReference type="InterPro" id="IPR001623">
    <property type="entry name" value="DnaJ_domain"/>
</dbReference>
<dbReference type="HOGENOM" id="CLU_017633_10_0_1"/>
<dbReference type="GO" id="GO:0051131">
    <property type="term" value="P:chaperone-mediated protein complex assembly"/>
    <property type="evidence" value="ECO:0007669"/>
    <property type="project" value="EnsemblFungi"/>
</dbReference>
<dbReference type="GO" id="GO:0042026">
    <property type="term" value="P:protein refolding"/>
    <property type="evidence" value="ECO:0007669"/>
    <property type="project" value="EnsemblFungi"/>
</dbReference>
<keyword evidence="4 6" id="KW-0862">Zinc</keyword>
<dbReference type="OrthoDB" id="550424at2759"/>
<evidence type="ECO:0000259" key="9">
    <source>
        <dbReference type="PROSITE" id="PS51188"/>
    </source>
</evidence>
<gene>
    <name evidence="10" type="ORF">PGUG_00334</name>
</gene>
<dbReference type="HAMAP" id="MF_01152">
    <property type="entry name" value="DnaJ"/>
    <property type="match status" value="1"/>
</dbReference>
<dbReference type="Gene3D" id="2.60.260.20">
    <property type="entry name" value="Urease metallochaperone UreE, N-terminal domain"/>
    <property type="match status" value="2"/>
</dbReference>
<dbReference type="GO" id="GO:0034605">
    <property type="term" value="P:cellular response to heat"/>
    <property type="evidence" value="ECO:0007669"/>
    <property type="project" value="EnsemblFungi"/>
</dbReference>
<dbReference type="InterPro" id="IPR012724">
    <property type="entry name" value="DnaJ"/>
</dbReference>
<dbReference type="GO" id="GO:0009267">
    <property type="term" value="P:cellular response to starvation"/>
    <property type="evidence" value="ECO:0007669"/>
    <property type="project" value="EnsemblFungi"/>
</dbReference>
<dbReference type="GO" id="GO:0045047">
    <property type="term" value="P:protein targeting to ER"/>
    <property type="evidence" value="ECO:0007669"/>
    <property type="project" value="EnsemblFungi"/>
</dbReference>
<accession>A5DAM9</accession>
<name>A5DAM9_PICGU</name>
<dbReference type="GO" id="GO:0072380">
    <property type="term" value="C:TRC complex"/>
    <property type="evidence" value="ECO:0007669"/>
    <property type="project" value="EnsemblFungi"/>
</dbReference>
<dbReference type="Gene3D" id="1.10.287.110">
    <property type="entry name" value="DnaJ domain"/>
    <property type="match status" value="1"/>
</dbReference>
<dbReference type="STRING" id="294746.A5DAM9"/>
<dbReference type="AlphaFoldDB" id="A5DAM9"/>
<dbReference type="SUPFAM" id="SSF49493">
    <property type="entry name" value="HSP40/DnaJ peptide-binding domain"/>
    <property type="match status" value="2"/>
</dbReference>
<dbReference type="GO" id="GO:0035719">
    <property type="term" value="P:tRNA import into nucleus"/>
    <property type="evidence" value="ECO:0007669"/>
    <property type="project" value="EnsemblFungi"/>
</dbReference>
<evidence type="ECO:0000313" key="10">
    <source>
        <dbReference type="EMBL" id="EDK36236.2"/>
    </source>
</evidence>
<proteinExistence type="inferred from homology"/>
<dbReference type="Gene3D" id="2.10.230.10">
    <property type="entry name" value="Heat shock protein DnaJ, cysteine-rich domain"/>
    <property type="match status" value="1"/>
</dbReference>
<dbReference type="FunFam" id="2.60.260.20:FF:000036">
    <property type="entry name" value="Type I HSP40 co-chaperone"/>
    <property type="match status" value="1"/>
</dbReference>
<dbReference type="PROSITE" id="PS51188">
    <property type="entry name" value="ZF_CR"/>
    <property type="match status" value="1"/>
</dbReference>
<dbReference type="GO" id="GO:0140454">
    <property type="term" value="P:protein aggregate center assembly"/>
    <property type="evidence" value="ECO:0007669"/>
    <property type="project" value="EnsemblFungi"/>
</dbReference>
<sequence length="408" mass="44289">MVKETKFYDILGVSPSAQDTELKKAYRKAALKYHPDKNPSPEAAEKFKEISHAYEVLSDDQKREVYDTYGEEGLTGGGPGGMGGMGAEDIFSQFFGGGFGGMGGGASRGPQKGKDIKHSISCTLEELYKGRTAKLALNKTVLCKTCDGRGGKEGKIKQCSSCHGQGMKFVTRQMGPMIQRFQTVCDVCQGSGDICDPKDRCTACKGKKTQNERKILQVHIDPGMKDGQRIVFSGEGDQEPGVTPGDVVFVVDERPHEKFTRKGNDLVYEAEIDLLTALAGGEIAFPHVSGDYIKSTILPGEVIAPGTLKVMENQGMPIYRHGSRGNLFVKFNVKFPPANFAAEDKLKLLEQVLPARQTVNIPKKAEVDECDLVDVDPRKHQSGSRHDSYDSDDEEGGQGGPGVQCASQ</sequence>
<dbReference type="CDD" id="cd10719">
    <property type="entry name" value="DnaJ_zf"/>
    <property type="match status" value="1"/>
</dbReference>
<evidence type="ECO:0000256" key="2">
    <source>
        <dbReference type="ARBA" id="ARBA00022737"/>
    </source>
</evidence>
<dbReference type="PANTHER" id="PTHR43888">
    <property type="entry name" value="DNAJ-LIKE-2, ISOFORM A-RELATED"/>
    <property type="match status" value="1"/>
</dbReference>
<dbReference type="GO" id="GO:0140453">
    <property type="term" value="C:protein aggregate center"/>
    <property type="evidence" value="ECO:0007669"/>
    <property type="project" value="EnsemblFungi"/>
</dbReference>
<dbReference type="GO" id="GO:0030544">
    <property type="term" value="F:Hsp70 protein binding"/>
    <property type="evidence" value="ECO:0007669"/>
    <property type="project" value="InterPro"/>
</dbReference>
<reference evidence="10 11" key="1">
    <citation type="journal article" date="2009" name="Nature">
        <title>Evolution of pathogenicity and sexual reproduction in eight Candida genomes.</title>
        <authorList>
            <person name="Butler G."/>
            <person name="Rasmussen M.D."/>
            <person name="Lin M.F."/>
            <person name="Santos M.A."/>
            <person name="Sakthikumar S."/>
            <person name="Munro C.A."/>
            <person name="Rheinbay E."/>
            <person name="Grabherr M."/>
            <person name="Forche A."/>
            <person name="Reedy J.L."/>
            <person name="Agrafioti I."/>
            <person name="Arnaud M.B."/>
            <person name="Bates S."/>
            <person name="Brown A.J."/>
            <person name="Brunke S."/>
            <person name="Costanzo M.C."/>
            <person name="Fitzpatrick D.A."/>
            <person name="de Groot P.W."/>
            <person name="Harris D."/>
            <person name="Hoyer L.L."/>
            <person name="Hube B."/>
            <person name="Klis F.M."/>
            <person name="Kodira C."/>
            <person name="Lennard N."/>
            <person name="Logue M.E."/>
            <person name="Martin R."/>
            <person name="Neiman A.M."/>
            <person name="Nikolaou E."/>
            <person name="Quail M.A."/>
            <person name="Quinn J."/>
            <person name="Santos M.C."/>
            <person name="Schmitzberger F.F."/>
            <person name="Sherlock G."/>
            <person name="Shah P."/>
            <person name="Silverstein K.A."/>
            <person name="Skrzypek M.S."/>
            <person name="Soll D."/>
            <person name="Staggs R."/>
            <person name="Stansfield I."/>
            <person name="Stumpf M.P."/>
            <person name="Sudbery P.E."/>
            <person name="Srikantha T."/>
            <person name="Zeng Q."/>
            <person name="Berman J."/>
            <person name="Berriman M."/>
            <person name="Heitman J."/>
            <person name="Gow N.A."/>
            <person name="Lorenz M.C."/>
            <person name="Birren B.W."/>
            <person name="Kellis M."/>
            <person name="Cuomo C.A."/>
        </authorList>
    </citation>
    <scope>NUCLEOTIDE SEQUENCE [LARGE SCALE GENOMIC DNA]</scope>
    <source>
        <strain evidence="11">ATCC 6260 / CBS 566 / DSM 6381 / JCM 1539 / NBRC 10279 / NRRL Y-324</strain>
    </source>
</reference>
<keyword evidence="3 6" id="KW-0863">Zinc-finger</keyword>
<feature type="zinc finger region" description="CR-type" evidence="6">
    <location>
        <begin position="130"/>
        <end position="213"/>
    </location>
</feature>
<dbReference type="OMA" id="RVCPTCV"/>